<dbReference type="GO" id="GO:0004523">
    <property type="term" value="F:RNA-DNA hybrid ribonuclease activity"/>
    <property type="evidence" value="ECO:0007669"/>
    <property type="project" value="UniProtKB-EC"/>
</dbReference>
<name>A0ABD0Q281_CIRMR</name>
<feature type="domain" description="Reverse transcriptase" evidence="3">
    <location>
        <begin position="124"/>
        <end position="195"/>
    </location>
</feature>
<evidence type="ECO:0000256" key="2">
    <source>
        <dbReference type="ARBA" id="ARBA00012180"/>
    </source>
</evidence>
<comment type="caution">
    <text evidence="4">The sequence shown here is derived from an EMBL/GenBank/DDBJ whole genome shotgun (WGS) entry which is preliminary data.</text>
</comment>
<dbReference type="SUPFAM" id="SSF56672">
    <property type="entry name" value="DNA/RNA polymerases"/>
    <property type="match status" value="1"/>
</dbReference>
<dbReference type="EMBL" id="JAMKFB020000012">
    <property type="protein sequence ID" value="KAL0180359.1"/>
    <property type="molecule type" value="Genomic_DNA"/>
</dbReference>
<evidence type="ECO:0000313" key="4">
    <source>
        <dbReference type="EMBL" id="KAL0180359.1"/>
    </source>
</evidence>
<dbReference type="Pfam" id="PF00078">
    <property type="entry name" value="RVT_1"/>
    <property type="match status" value="1"/>
</dbReference>
<comment type="similarity">
    <text evidence="1">Belongs to the beta type-B retroviral polymerase family. HERV class-II K(HML-2) pol subfamily.</text>
</comment>
<gene>
    <name evidence="4" type="ORF">M9458_025801</name>
</gene>
<dbReference type="EC" id="3.1.26.4" evidence="2"/>
<sequence length="201" mass="22763">MSGDSLENADEDESFLSREKVDGRLKNSEILLNLSSHLSYLTENERRDVTELVMSFPSLFLDIPGRTSVIKHDIDVGTSCPVKQNAYRVNPVKRDLLKQEVNYLLAHNLAESSFSLWSSPCVSVNKPDGSYRFCTDYRKLNAVTKPDCFPLPRVDDCVDHVGSARYVSKFDLLKGYWQVPLTSRAKELSAFVTPDAFLQYT</sequence>
<dbReference type="Proteomes" id="UP001529510">
    <property type="component" value="Unassembled WGS sequence"/>
</dbReference>
<dbReference type="InterPro" id="IPR000477">
    <property type="entry name" value="RT_dom"/>
</dbReference>
<dbReference type="CDD" id="cd01647">
    <property type="entry name" value="RT_LTR"/>
    <property type="match status" value="1"/>
</dbReference>
<reference evidence="4 5" key="1">
    <citation type="submission" date="2024-05" db="EMBL/GenBank/DDBJ databases">
        <title>Genome sequencing and assembly of Indian major carp, Cirrhinus mrigala (Hamilton, 1822).</title>
        <authorList>
            <person name="Mohindra V."/>
            <person name="Chowdhury L.M."/>
            <person name="Lal K."/>
            <person name="Jena J.K."/>
        </authorList>
    </citation>
    <scope>NUCLEOTIDE SEQUENCE [LARGE SCALE GENOMIC DNA]</scope>
    <source>
        <strain evidence="4">CM1030</strain>
        <tissue evidence="4">Blood</tissue>
    </source>
</reference>
<dbReference type="InterPro" id="IPR043128">
    <property type="entry name" value="Rev_trsase/Diguanyl_cyclase"/>
</dbReference>
<proteinExistence type="inferred from homology"/>
<keyword evidence="5" id="KW-1185">Reference proteome</keyword>
<dbReference type="Gene3D" id="3.10.10.10">
    <property type="entry name" value="HIV Type 1 Reverse Transcriptase, subunit A, domain 1"/>
    <property type="match status" value="1"/>
</dbReference>
<evidence type="ECO:0000313" key="5">
    <source>
        <dbReference type="Proteomes" id="UP001529510"/>
    </source>
</evidence>
<dbReference type="InterPro" id="IPR053134">
    <property type="entry name" value="RNA-dir_DNA_polymerase"/>
</dbReference>
<accession>A0ABD0Q281</accession>
<evidence type="ECO:0000256" key="1">
    <source>
        <dbReference type="ARBA" id="ARBA00010879"/>
    </source>
</evidence>
<dbReference type="InterPro" id="IPR043502">
    <property type="entry name" value="DNA/RNA_pol_sf"/>
</dbReference>
<organism evidence="4 5">
    <name type="scientific">Cirrhinus mrigala</name>
    <name type="common">Mrigala</name>
    <dbReference type="NCBI Taxonomy" id="683832"/>
    <lineage>
        <taxon>Eukaryota</taxon>
        <taxon>Metazoa</taxon>
        <taxon>Chordata</taxon>
        <taxon>Craniata</taxon>
        <taxon>Vertebrata</taxon>
        <taxon>Euteleostomi</taxon>
        <taxon>Actinopterygii</taxon>
        <taxon>Neopterygii</taxon>
        <taxon>Teleostei</taxon>
        <taxon>Ostariophysi</taxon>
        <taxon>Cypriniformes</taxon>
        <taxon>Cyprinidae</taxon>
        <taxon>Labeoninae</taxon>
        <taxon>Labeonini</taxon>
        <taxon>Cirrhinus</taxon>
    </lineage>
</organism>
<feature type="non-terminal residue" evidence="4">
    <location>
        <position position="201"/>
    </location>
</feature>
<feature type="non-terminal residue" evidence="4">
    <location>
        <position position="1"/>
    </location>
</feature>
<protein>
    <recommendedName>
        <fullName evidence="2">ribonuclease H</fullName>
        <ecNumber evidence="2">3.1.26.4</ecNumber>
    </recommendedName>
</protein>
<dbReference type="AlphaFoldDB" id="A0ABD0Q281"/>
<evidence type="ECO:0000259" key="3">
    <source>
        <dbReference type="Pfam" id="PF00078"/>
    </source>
</evidence>
<dbReference type="Gene3D" id="3.30.70.270">
    <property type="match status" value="1"/>
</dbReference>
<dbReference type="PANTHER" id="PTHR24559">
    <property type="entry name" value="TRANSPOSON TY3-I GAG-POL POLYPROTEIN"/>
    <property type="match status" value="1"/>
</dbReference>
<dbReference type="PANTHER" id="PTHR24559:SF444">
    <property type="entry name" value="REVERSE TRANSCRIPTASE DOMAIN-CONTAINING PROTEIN"/>
    <property type="match status" value="1"/>
</dbReference>